<evidence type="ECO:0000256" key="2">
    <source>
        <dbReference type="SAM" id="Phobius"/>
    </source>
</evidence>
<dbReference type="EMBL" id="CP014242">
    <property type="protein sequence ID" value="AMD18907.1"/>
    <property type="molecule type" value="Genomic_DNA"/>
</dbReference>
<dbReference type="GeneID" id="28722094"/>
<dbReference type="InterPro" id="IPR039899">
    <property type="entry name" value="BET1_SNARE"/>
</dbReference>
<keyword evidence="2" id="KW-1133">Transmembrane helix</keyword>
<dbReference type="GO" id="GO:0012505">
    <property type="term" value="C:endomembrane system"/>
    <property type="evidence" value="ECO:0007669"/>
    <property type="project" value="UniProtKB-SubCell"/>
</dbReference>
<accession>A0A109UXF0</accession>
<dbReference type="CDD" id="cd15853">
    <property type="entry name" value="SNARE_Bet1"/>
    <property type="match status" value="1"/>
</dbReference>
<feature type="transmembrane region" description="Helical" evidence="2">
    <location>
        <begin position="75"/>
        <end position="94"/>
    </location>
</feature>
<dbReference type="InterPro" id="IPR000727">
    <property type="entry name" value="T_SNARE_dom"/>
</dbReference>
<protein>
    <submittedName>
        <fullName evidence="4">HBR006Wp</fullName>
    </submittedName>
</protein>
<name>A0A109UXF0_9SACH</name>
<evidence type="ECO:0000313" key="4">
    <source>
        <dbReference type="EMBL" id="AMD18907.1"/>
    </source>
</evidence>
<keyword evidence="2" id="KW-0812">Transmembrane</keyword>
<gene>
    <name evidence="4" type="ORF">AW171_hschr2434</name>
</gene>
<keyword evidence="5" id="KW-1185">Reference proteome</keyword>
<evidence type="ECO:0000256" key="1">
    <source>
        <dbReference type="ARBA" id="ARBA00046280"/>
    </source>
</evidence>
<dbReference type="OrthoDB" id="3063237at2759"/>
<dbReference type="STRING" id="45286.A0A109UXF0"/>
<dbReference type="PROSITE" id="PS50192">
    <property type="entry name" value="T_SNARE"/>
    <property type="match status" value="1"/>
</dbReference>
<dbReference type="AlphaFoldDB" id="A0A109UXF0"/>
<comment type="subcellular location">
    <subcellularLocation>
        <location evidence="1">Endomembrane system</location>
        <topology evidence="1">Single-pass type IV membrane protein</topology>
    </subcellularLocation>
</comment>
<reference evidence="4 5" key="1">
    <citation type="submission" date="2016-01" db="EMBL/GenBank/DDBJ databases">
        <title>Genome sequence of the yeast Holleya sinecauda.</title>
        <authorList>
            <person name="Dietrich F.S."/>
        </authorList>
    </citation>
    <scope>NUCLEOTIDE SEQUENCE [LARGE SCALE GENOMIC DNA]</scope>
    <source>
        <strain evidence="4 5">ATCC 58844</strain>
    </source>
</reference>
<proteinExistence type="predicted"/>
<dbReference type="SUPFAM" id="SSF58038">
    <property type="entry name" value="SNARE fusion complex"/>
    <property type="match status" value="1"/>
</dbReference>
<organism evidence="4 5">
    <name type="scientific">Eremothecium sinecaudum</name>
    <dbReference type="NCBI Taxonomy" id="45286"/>
    <lineage>
        <taxon>Eukaryota</taxon>
        <taxon>Fungi</taxon>
        <taxon>Dikarya</taxon>
        <taxon>Ascomycota</taxon>
        <taxon>Saccharomycotina</taxon>
        <taxon>Saccharomycetes</taxon>
        <taxon>Saccharomycetales</taxon>
        <taxon>Saccharomycetaceae</taxon>
        <taxon>Eremothecium</taxon>
    </lineage>
</organism>
<dbReference type="RefSeq" id="XP_017985903.1">
    <property type="nucleotide sequence ID" value="XM_018130414.1"/>
</dbReference>
<dbReference type="SMART" id="SM00397">
    <property type="entry name" value="t_SNARE"/>
    <property type="match status" value="1"/>
</dbReference>
<evidence type="ECO:0000313" key="5">
    <source>
        <dbReference type="Proteomes" id="UP000243052"/>
    </source>
</evidence>
<sequence length="97" mass="10983">MSDGRYSQVENSNNKRLDELVGKLSTFRNINMDIGRQAESDLSLVDSMHNSVGALFTNIKNSSMRLTRSISAGNNIWKAVGLSLLFFFIIYNIFKLF</sequence>
<dbReference type="Proteomes" id="UP000243052">
    <property type="component" value="Chromosome ii"/>
</dbReference>
<keyword evidence="2" id="KW-0472">Membrane</keyword>
<feature type="domain" description="T-SNARE coiled-coil homology" evidence="3">
    <location>
        <begin position="7"/>
        <end position="69"/>
    </location>
</feature>
<evidence type="ECO:0000259" key="3">
    <source>
        <dbReference type="PROSITE" id="PS50192"/>
    </source>
</evidence>